<dbReference type="GO" id="GO:0044781">
    <property type="term" value="P:bacterial-type flagellum organization"/>
    <property type="evidence" value="ECO:0007669"/>
    <property type="project" value="UniProtKB-KW"/>
</dbReference>
<dbReference type="Proteomes" id="UP000186819">
    <property type="component" value="Unassembled WGS sequence"/>
</dbReference>
<gene>
    <name evidence="6" type="ORF">SAMN05421829_12338</name>
</gene>
<evidence type="ECO:0000313" key="6">
    <source>
        <dbReference type="EMBL" id="SIR61259.1"/>
    </source>
</evidence>
<sequence length="110" mass="11888">MASPLSLFESMSVVSATMVEAARANDWDRLVTLEREMAALRNEILHAAAAAQAPLDAAEAVRKAELIAAMLEDDVEIRKHVEPWLGSVRKLLSGTARDRAVRAAYGAFGP</sequence>
<keyword evidence="6" id="KW-0969">Cilium</keyword>
<evidence type="ECO:0000256" key="1">
    <source>
        <dbReference type="ARBA" id="ARBA00004514"/>
    </source>
</evidence>
<comment type="subcellular location">
    <subcellularLocation>
        <location evidence="1">Cytoplasm</location>
        <location evidence="1">Cytosol</location>
    </subcellularLocation>
</comment>
<name>A0A1N7CCB3_9RHOO</name>
<evidence type="ECO:0000256" key="5">
    <source>
        <dbReference type="ARBA" id="ARBA00093797"/>
    </source>
</evidence>
<dbReference type="OrthoDB" id="8527993at2"/>
<organism evidence="6 7">
    <name type="scientific">Aromatoleum tolulyticum</name>
    <dbReference type="NCBI Taxonomy" id="34027"/>
    <lineage>
        <taxon>Bacteria</taxon>
        <taxon>Pseudomonadati</taxon>
        <taxon>Pseudomonadota</taxon>
        <taxon>Betaproteobacteria</taxon>
        <taxon>Rhodocyclales</taxon>
        <taxon>Rhodocyclaceae</taxon>
        <taxon>Aromatoleum</taxon>
    </lineage>
</organism>
<keyword evidence="3" id="KW-1005">Bacterial flagellum biogenesis</keyword>
<keyword evidence="7" id="KW-1185">Reference proteome</keyword>
<dbReference type="Pfam" id="PF05400">
    <property type="entry name" value="FliT"/>
    <property type="match status" value="1"/>
</dbReference>
<accession>A0A1N7CCB3</accession>
<keyword evidence="6" id="KW-0966">Cell projection</keyword>
<evidence type="ECO:0000256" key="4">
    <source>
        <dbReference type="ARBA" id="ARBA00023186"/>
    </source>
</evidence>
<dbReference type="RefSeq" id="WP_076604324.1">
    <property type="nucleotide sequence ID" value="NZ_FTMD01000023.1"/>
</dbReference>
<evidence type="ECO:0000313" key="7">
    <source>
        <dbReference type="Proteomes" id="UP000186819"/>
    </source>
</evidence>
<dbReference type="Gene3D" id="1.20.58.380">
    <property type="entry name" value="Flagellar protein flit"/>
    <property type="match status" value="1"/>
</dbReference>
<dbReference type="STRING" id="34027.SAMN05421829_12338"/>
<keyword evidence="6" id="KW-0282">Flagellum</keyword>
<keyword evidence="2" id="KW-0963">Cytoplasm</keyword>
<dbReference type="EMBL" id="FTMD01000023">
    <property type="protein sequence ID" value="SIR61259.1"/>
    <property type="molecule type" value="Genomic_DNA"/>
</dbReference>
<reference evidence="7" key="1">
    <citation type="submission" date="2017-01" db="EMBL/GenBank/DDBJ databases">
        <authorList>
            <person name="Varghese N."/>
            <person name="Submissions S."/>
        </authorList>
    </citation>
    <scope>NUCLEOTIDE SEQUENCE [LARGE SCALE GENOMIC DNA]</scope>
    <source>
        <strain evidence="7">ATCC 51758</strain>
    </source>
</reference>
<proteinExistence type="predicted"/>
<dbReference type="InterPro" id="IPR008622">
    <property type="entry name" value="FliT"/>
</dbReference>
<dbReference type="AlphaFoldDB" id="A0A1N7CCB3"/>
<keyword evidence="4" id="KW-0143">Chaperone</keyword>
<protein>
    <recommendedName>
        <fullName evidence="5">Flagellar protein FliT</fullName>
    </recommendedName>
</protein>
<evidence type="ECO:0000256" key="3">
    <source>
        <dbReference type="ARBA" id="ARBA00022795"/>
    </source>
</evidence>
<evidence type="ECO:0000256" key="2">
    <source>
        <dbReference type="ARBA" id="ARBA00022490"/>
    </source>
</evidence>